<dbReference type="Pfam" id="PF03803">
    <property type="entry name" value="Scramblase"/>
    <property type="match status" value="1"/>
</dbReference>
<dbReference type="PANTHER" id="PTHR23248:SF9">
    <property type="entry name" value="PHOSPHOLIPID SCRAMBLASE"/>
    <property type="match status" value="1"/>
</dbReference>
<accession>A0AB39ZF12</accession>
<evidence type="ECO:0000313" key="6">
    <source>
        <dbReference type="RefSeq" id="XP_016934226.3"/>
    </source>
</evidence>
<dbReference type="GO" id="GO:0017128">
    <property type="term" value="F:phospholipid scramblase activity"/>
    <property type="evidence" value="ECO:0007669"/>
    <property type="project" value="InterPro"/>
</dbReference>
<keyword evidence="4" id="KW-1185">Reference proteome</keyword>
<evidence type="ECO:0000313" key="7">
    <source>
        <dbReference type="RefSeq" id="XP_070853012.1"/>
    </source>
</evidence>
<comment type="similarity">
    <text evidence="1 2">Belongs to the phospholipid scramblase family.</text>
</comment>
<feature type="region of interest" description="Disordered" evidence="3">
    <location>
        <begin position="1"/>
        <end position="42"/>
    </location>
</feature>
<dbReference type="AlphaFoldDB" id="A0AB39ZF12"/>
<dbReference type="RefSeq" id="XP_016934225.3">
    <property type="nucleotide sequence ID" value="XM_017078736.4"/>
</dbReference>
<dbReference type="PANTHER" id="PTHR23248">
    <property type="entry name" value="PHOSPHOLIPID SCRAMBLASE-RELATED"/>
    <property type="match status" value="1"/>
</dbReference>
<comment type="function">
    <text evidence="2">May mediate accelerated ATP-independent bidirectional transbilayer migration of phospholipids upon binding calcium ions that results in a loss of phospholipid asymmetry in the plasma membrane.</text>
</comment>
<evidence type="ECO:0000313" key="4">
    <source>
        <dbReference type="Proteomes" id="UP001652628"/>
    </source>
</evidence>
<dbReference type="RefSeq" id="XP_016934226.3">
    <property type="nucleotide sequence ID" value="XM_017078737.4"/>
</dbReference>
<feature type="compositionally biased region" description="Polar residues" evidence="3">
    <location>
        <begin position="16"/>
        <end position="31"/>
    </location>
</feature>
<keyword evidence="2" id="KW-0106">Calcium</keyword>
<protein>
    <recommendedName>
        <fullName evidence="2">Phospholipid scramblase</fullName>
    </recommendedName>
</protein>
<keyword evidence="2" id="KW-0449">Lipoprotein</keyword>
<evidence type="ECO:0000256" key="1">
    <source>
        <dbReference type="ARBA" id="ARBA00005350"/>
    </source>
</evidence>
<evidence type="ECO:0000313" key="5">
    <source>
        <dbReference type="RefSeq" id="XP_016934225.3"/>
    </source>
</evidence>
<proteinExistence type="inferred from homology"/>
<organism evidence="4 5">
    <name type="scientific">Drosophila suzukii</name>
    <name type="common">Spotted-wing drosophila fruit fly</name>
    <dbReference type="NCBI Taxonomy" id="28584"/>
    <lineage>
        <taxon>Eukaryota</taxon>
        <taxon>Metazoa</taxon>
        <taxon>Ecdysozoa</taxon>
        <taxon>Arthropoda</taxon>
        <taxon>Hexapoda</taxon>
        <taxon>Insecta</taxon>
        <taxon>Pterygota</taxon>
        <taxon>Neoptera</taxon>
        <taxon>Endopterygota</taxon>
        <taxon>Diptera</taxon>
        <taxon>Brachycera</taxon>
        <taxon>Muscomorpha</taxon>
        <taxon>Ephydroidea</taxon>
        <taxon>Drosophilidae</taxon>
        <taxon>Drosophila</taxon>
        <taxon>Sophophora</taxon>
    </lineage>
</organism>
<dbReference type="InterPro" id="IPR005552">
    <property type="entry name" value="Scramblase"/>
</dbReference>
<dbReference type="InterPro" id="IPR025659">
    <property type="entry name" value="Tubby-like_C"/>
</dbReference>
<dbReference type="GO" id="GO:0005886">
    <property type="term" value="C:plasma membrane"/>
    <property type="evidence" value="ECO:0007669"/>
    <property type="project" value="TreeGrafter"/>
</dbReference>
<dbReference type="SUPFAM" id="SSF54518">
    <property type="entry name" value="Tubby C-terminal domain-like"/>
    <property type="match status" value="1"/>
</dbReference>
<reference evidence="5 6" key="1">
    <citation type="submission" date="2025-05" db="UniProtKB">
        <authorList>
            <consortium name="RefSeq"/>
        </authorList>
    </citation>
    <scope>IDENTIFICATION</scope>
</reference>
<evidence type="ECO:0000256" key="3">
    <source>
        <dbReference type="SAM" id="MobiDB-lite"/>
    </source>
</evidence>
<name>A0AB39ZF12_DROSZ</name>
<gene>
    <name evidence="5 6 7" type="primary">LOC108013094</name>
</gene>
<keyword evidence="2" id="KW-0564">Palmitate</keyword>
<dbReference type="RefSeq" id="XP_070853012.1">
    <property type="nucleotide sequence ID" value="XM_070996911.1"/>
</dbReference>
<evidence type="ECO:0000256" key="2">
    <source>
        <dbReference type="RuleBase" id="RU363116"/>
    </source>
</evidence>
<dbReference type="GeneID" id="108013094"/>
<sequence>MDSNPVAVQIPGASDPVSQISSPRETENPNQVGDGHSAPPLQTVECYPVQPLKELQTTNGYPSEFVQYPYSPGQQPIVTQPGLGAGIALNGLPKTEIPHCPRGLEYLANVDQLLVKQKVELLEALTGFETNNRYSIQNVLGQKVFYAVEDTNCCTRNCCPERPFHMKIFDTYLKNEVIHMHRPLGCSSICCPCCLHSIEISAPPGNVVGKIQEEWSICRPCFRILNQNGDLVLRIEGPACFCSMCCKVNFNVISLDGEKVGRISKQWSGLAREWFTDADMFGLTFPMDLDVNLKAVLLGATFLIDFMFFEKSCECCLKFADCCLNCLNNT</sequence>
<dbReference type="Proteomes" id="UP001652628">
    <property type="component" value="Chromosome 3"/>
</dbReference>
<comment type="cofactor">
    <cofactor evidence="2">
        <name>Ca(2+)</name>
        <dbReference type="ChEBI" id="CHEBI:29108"/>
    </cofactor>
</comment>